<dbReference type="InterPro" id="IPR027379">
    <property type="entry name" value="CLS_N"/>
</dbReference>
<evidence type="ECO:0000259" key="7">
    <source>
        <dbReference type="Pfam" id="PF13396"/>
    </source>
</evidence>
<evidence type="ECO:0000313" key="9">
    <source>
        <dbReference type="Proteomes" id="UP000192359"/>
    </source>
</evidence>
<organism evidence="8 9">
    <name type="scientific">Rothia nasimurium</name>
    <dbReference type="NCBI Taxonomy" id="85336"/>
    <lineage>
        <taxon>Bacteria</taxon>
        <taxon>Bacillati</taxon>
        <taxon>Actinomycetota</taxon>
        <taxon>Actinomycetes</taxon>
        <taxon>Micrococcales</taxon>
        <taxon>Micrococcaceae</taxon>
        <taxon>Rothia</taxon>
    </lineage>
</organism>
<proteinExistence type="predicted"/>
<dbReference type="OrthoDB" id="4966881at2"/>
<evidence type="ECO:0000256" key="3">
    <source>
        <dbReference type="ARBA" id="ARBA00022692"/>
    </source>
</evidence>
<keyword evidence="4 6" id="KW-1133">Transmembrane helix</keyword>
<comment type="caution">
    <text evidence="8">The sequence shown here is derived from an EMBL/GenBank/DDBJ whole genome shotgun (WGS) entry which is preliminary data.</text>
</comment>
<keyword evidence="3 6" id="KW-0812">Transmembrane</keyword>
<gene>
    <name evidence="8" type="ORF">A7979_04825</name>
</gene>
<keyword evidence="9" id="KW-1185">Reference proteome</keyword>
<feature type="transmembrane region" description="Helical" evidence="6">
    <location>
        <begin position="70"/>
        <end position="89"/>
    </location>
</feature>
<comment type="subcellular location">
    <subcellularLocation>
        <location evidence="1">Cell membrane</location>
        <topology evidence="1">Multi-pass membrane protein</topology>
    </subcellularLocation>
</comment>
<dbReference type="AlphaFoldDB" id="A0A1Y1RMY0"/>
<dbReference type="EMBL" id="LXWF01000041">
    <property type="protein sequence ID" value="ORC15943.1"/>
    <property type="molecule type" value="Genomic_DNA"/>
</dbReference>
<dbReference type="Proteomes" id="UP000192359">
    <property type="component" value="Unassembled WGS sequence"/>
</dbReference>
<dbReference type="GO" id="GO:0005886">
    <property type="term" value="C:plasma membrane"/>
    <property type="evidence" value="ECO:0007669"/>
    <property type="project" value="UniProtKB-SubCell"/>
</dbReference>
<name>A0A1Y1RMY0_9MICC</name>
<keyword evidence="5 6" id="KW-0472">Membrane</keyword>
<evidence type="ECO:0000256" key="4">
    <source>
        <dbReference type="ARBA" id="ARBA00022989"/>
    </source>
</evidence>
<evidence type="ECO:0000256" key="5">
    <source>
        <dbReference type="ARBA" id="ARBA00023136"/>
    </source>
</evidence>
<feature type="transmembrane region" description="Helical" evidence="6">
    <location>
        <begin position="35"/>
        <end position="58"/>
    </location>
</feature>
<sequence>MVGMFDTPTTVTLAVTRLAGANVLATDVTDNHISVFGYVFYPLLFLSAGLALACVLTIHRQPHLSETQKLKWLLFALFLPLVGPLAYWLRMRADKRGQDGVE</sequence>
<accession>A0A1Y1RMY0</accession>
<evidence type="ECO:0000256" key="1">
    <source>
        <dbReference type="ARBA" id="ARBA00004651"/>
    </source>
</evidence>
<feature type="domain" description="Cardiolipin synthase N-terminal" evidence="7">
    <location>
        <begin position="50"/>
        <end position="89"/>
    </location>
</feature>
<evidence type="ECO:0000256" key="2">
    <source>
        <dbReference type="ARBA" id="ARBA00022475"/>
    </source>
</evidence>
<protein>
    <recommendedName>
        <fullName evidence="7">Cardiolipin synthase N-terminal domain-containing protein</fullName>
    </recommendedName>
</protein>
<reference evidence="8 9" key="1">
    <citation type="submission" date="2016-05" db="EMBL/GenBank/DDBJ databases">
        <title>Draft genome sequence of a porcine commensal Rothia nasimurium.</title>
        <authorList>
            <person name="Gaiser R.A."/>
            <person name="Van Baarlen P."/>
            <person name="Wells J.M."/>
        </authorList>
    </citation>
    <scope>NUCLEOTIDE SEQUENCE [LARGE SCALE GENOMIC DNA]</scope>
    <source>
        <strain evidence="8 9">PT-32</strain>
    </source>
</reference>
<dbReference type="Pfam" id="PF13396">
    <property type="entry name" value="PLDc_N"/>
    <property type="match status" value="1"/>
</dbReference>
<evidence type="ECO:0000256" key="6">
    <source>
        <dbReference type="SAM" id="Phobius"/>
    </source>
</evidence>
<evidence type="ECO:0000313" key="8">
    <source>
        <dbReference type="EMBL" id="ORC15943.1"/>
    </source>
</evidence>
<keyword evidence="2" id="KW-1003">Cell membrane</keyword>